<dbReference type="Proteomes" id="UP001632038">
    <property type="component" value="Unassembled WGS sequence"/>
</dbReference>
<dbReference type="EC" id="1.3.1.72" evidence="2"/>
<evidence type="ECO:0000313" key="3">
    <source>
        <dbReference type="Proteomes" id="UP001632038"/>
    </source>
</evidence>
<gene>
    <name evidence="2" type="primary">DWF1_1</name>
    <name evidence="2" type="ORF">CASFOL_001622</name>
</gene>
<sequence length="175" mass="20608">MKIMIYLEPEFELQRRQGDAQYAQMYTNVGVYYAPETILRGEVFDGAGAVKNLESWLIENHGFQPQYSVSELDEKNFWRMFDARLYEHCRRKYGVVGVRISHIACEMILQTIYKLDNLLPLTRPFKGMMAQLIWYQSRPKLMMGGPVDVIPASPKRLRRSRFPRAEPRPAREREC</sequence>
<dbReference type="EMBL" id="JAVIJP010000004">
    <property type="protein sequence ID" value="KAL3654637.1"/>
    <property type="molecule type" value="Genomic_DNA"/>
</dbReference>
<accession>A0ABD3ELK6</accession>
<dbReference type="PANTHER" id="PTHR10801:SF0">
    <property type="entry name" value="DELTA(24)-STEROL REDUCTASE"/>
    <property type="match status" value="1"/>
</dbReference>
<keyword evidence="1 2" id="KW-0560">Oxidoreductase</keyword>
<organism evidence="2 3">
    <name type="scientific">Castilleja foliolosa</name>
    <dbReference type="NCBI Taxonomy" id="1961234"/>
    <lineage>
        <taxon>Eukaryota</taxon>
        <taxon>Viridiplantae</taxon>
        <taxon>Streptophyta</taxon>
        <taxon>Embryophyta</taxon>
        <taxon>Tracheophyta</taxon>
        <taxon>Spermatophyta</taxon>
        <taxon>Magnoliopsida</taxon>
        <taxon>eudicotyledons</taxon>
        <taxon>Gunneridae</taxon>
        <taxon>Pentapetalae</taxon>
        <taxon>asterids</taxon>
        <taxon>lamiids</taxon>
        <taxon>Lamiales</taxon>
        <taxon>Orobanchaceae</taxon>
        <taxon>Pedicularideae</taxon>
        <taxon>Castillejinae</taxon>
        <taxon>Castilleja</taxon>
    </lineage>
</organism>
<proteinExistence type="predicted"/>
<reference evidence="3" key="1">
    <citation type="journal article" date="2024" name="IScience">
        <title>Strigolactones Initiate the Formation of Haustorium-like Structures in Castilleja.</title>
        <authorList>
            <person name="Buerger M."/>
            <person name="Peterson D."/>
            <person name="Chory J."/>
        </authorList>
    </citation>
    <scope>NUCLEOTIDE SEQUENCE [LARGE SCALE GENOMIC DNA]</scope>
</reference>
<name>A0ABD3ELK6_9LAMI</name>
<keyword evidence="3" id="KW-1185">Reference proteome</keyword>
<dbReference type="GO" id="GO:0050614">
    <property type="term" value="F:Delta24-sterol reductase activity"/>
    <property type="evidence" value="ECO:0007669"/>
    <property type="project" value="UniProtKB-EC"/>
</dbReference>
<evidence type="ECO:0000313" key="2">
    <source>
        <dbReference type="EMBL" id="KAL3654637.1"/>
    </source>
</evidence>
<evidence type="ECO:0000256" key="1">
    <source>
        <dbReference type="ARBA" id="ARBA00023002"/>
    </source>
</evidence>
<protein>
    <submittedName>
        <fullName evidence="2">Delta(24)-sterol</fullName>
        <ecNumber evidence="2">1.3.1.72</ecNumber>
    </submittedName>
</protein>
<dbReference type="AlphaFoldDB" id="A0ABD3ELK6"/>
<dbReference type="InterPro" id="IPR040165">
    <property type="entry name" value="Diminuto-like"/>
</dbReference>
<comment type="caution">
    <text evidence="2">The sequence shown here is derived from an EMBL/GenBank/DDBJ whole genome shotgun (WGS) entry which is preliminary data.</text>
</comment>
<dbReference type="PANTHER" id="PTHR10801">
    <property type="entry name" value="24-DEHYDROCHOLESTEROL REDUCTASE"/>
    <property type="match status" value="1"/>
</dbReference>